<dbReference type="EMBL" id="CP094984">
    <property type="protein sequence ID" value="UON93413.1"/>
    <property type="molecule type" value="Genomic_DNA"/>
</dbReference>
<feature type="transmembrane region" description="Helical" evidence="8">
    <location>
        <begin position="237"/>
        <end position="262"/>
    </location>
</feature>
<dbReference type="AlphaFoldDB" id="A0A9X1M6H2"/>
<keyword evidence="12" id="KW-1185">Reference proteome</keyword>
<protein>
    <submittedName>
        <fullName evidence="10">MFS transporter</fullName>
    </submittedName>
</protein>
<dbReference type="Gene3D" id="1.20.1250.20">
    <property type="entry name" value="MFS general substrate transporter like domains"/>
    <property type="match status" value="1"/>
</dbReference>
<evidence type="ECO:0000256" key="2">
    <source>
        <dbReference type="ARBA" id="ARBA00022448"/>
    </source>
</evidence>
<accession>A0A9X1M6H2</accession>
<dbReference type="PROSITE" id="PS50850">
    <property type="entry name" value="MFS"/>
    <property type="match status" value="1"/>
</dbReference>
<name>A0A9X1M6H2_9MICC</name>
<evidence type="ECO:0000256" key="5">
    <source>
        <dbReference type="ARBA" id="ARBA00022989"/>
    </source>
</evidence>
<evidence type="ECO:0000256" key="4">
    <source>
        <dbReference type="ARBA" id="ARBA00022692"/>
    </source>
</evidence>
<comment type="subcellular location">
    <subcellularLocation>
        <location evidence="1">Cell membrane</location>
        <topology evidence="1">Multi-pass membrane protein</topology>
    </subcellularLocation>
</comment>
<feature type="transmembrane region" description="Helical" evidence="8">
    <location>
        <begin position="395"/>
        <end position="413"/>
    </location>
</feature>
<dbReference type="InterPro" id="IPR010290">
    <property type="entry name" value="TM_effector"/>
</dbReference>
<evidence type="ECO:0000256" key="8">
    <source>
        <dbReference type="SAM" id="Phobius"/>
    </source>
</evidence>
<dbReference type="Proteomes" id="UP001155145">
    <property type="component" value="Unassembled WGS sequence"/>
</dbReference>
<dbReference type="Pfam" id="PF05977">
    <property type="entry name" value="MFS_3"/>
    <property type="match status" value="1"/>
</dbReference>
<dbReference type="Proteomes" id="UP000829758">
    <property type="component" value="Chromosome"/>
</dbReference>
<feature type="transmembrane region" description="Helical" evidence="8">
    <location>
        <begin position="369"/>
        <end position="389"/>
    </location>
</feature>
<evidence type="ECO:0000313" key="11">
    <source>
        <dbReference type="EMBL" id="UON93413.1"/>
    </source>
</evidence>
<dbReference type="InterPro" id="IPR036259">
    <property type="entry name" value="MFS_trans_sf"/>
</dbReference>
<dbReference type="GO" id="GO:0022857">
    <property type="term" value="F:transmembrane transporter activity"/>
    <property type="evidence" value="ECO:0007669"/>
    <property type="project" value="InterPro"/>
</dbReference>
<keyword evidence="2" id="KW-0813">Transport</keyword>
<evidence type="ECO:0000256" key="3">
    <source>
        <dbReference type="ARBA" id="ARBA00022475"/>
    </source>
</evidence>
<feature type="compositionally biased region" description="Polar residues" evidence="7">
    <location>
        <begin position="1"/>
        <end position="14"/>
    </location>
</feature>
<feature type="transmembrane region" description="Helical" evidence="8">
    <location>
        <begin position="121"/>
        <end position="141"/>
    </location>
</feature>
<feature type="transmembrane region" description="Helical" evidence="8">
    <location>
        <begin position="187"/>
        <end position="206"/>
    </location>
</feature>
<dbReference type="CDD" id="cd06173">
    <property type="entry name" value="MFS_MefA_like"/>
    <property type="match status" value="1"/>
</dbReference>
<dbReference type="PANTHER" id="PTHR23513:SF6">
    <property type="entry name" value="MAJOR FACILITATOR SUPERFAMILY ASSOCIATED DOMAIN-CONTAINING PROTEIN"/>
    <property type="match status" value="1"/>
</dbReference>
<feature type="domain" description="Major facilitator superfamily (MFS) profile" evidence="9">
    <location>
        <begin position="237"/>
        <end position="459"/>
    </location>
</feature>
<dbReference type="RefSeq" id="WP_227927962.1">
    <property type="nucleotide sequence ID" value="NZ_CP094984.1"/>
</dbReference>
<keyword evidence="3" id="KW-1003">Cell membrane</keyword>
<dbReference type="SUPFAM" id="SSF103473">
    <property type="entry name" value="MFS general substrate transporter"/>
    <property type="match status" value="1"/>
</dbReference>
<dbReference type="GO" id="GO:0005886">
    <property type="term" value="C:plasma membrane"/>
    <property type="evidence" value="ECO:0007669"/>
    <property type="project" value="UniProtKB-SubCell"/>
</dbReference>
<evidence type="ECO:0000256" key="7">
    <source>
        <dbReference type="SAM" id="MobiDB-lite"/>
    </source>
</evidence>
<feature type="transmembrane region" description="Helical" evidence="8">
    <location>
        <begin position="328"/>
        <end position="348"/>
    </location>
</feature>
<keyword evidence="6 8" id="KW-0472">Membrane</keyword>
<evidence type="ECO:0000259" key="9">
    <source>
        <dbReference type="PROSITE" id="PS50850"/>
    </source>
</evidence>
<evidence type="ECO:0000313" key="13">
    <source>
        <dbReference type="Proteomes" id="UP001155145"/>
    </source>
</evidence>
<dbReference type="EMBL" id="JAJFZT010000001">
    <property type="protein sequence ID" value="MCC3271760.1"/>
    <property type="molecule type" value="Genomic_DNA"/>
</dbReference>
<sequence length="459" mass="48300">MTSGGAAANTNTGSPEKPSRGVLREHDFRNLFYSTALSRFGQEVSGLALPLVAVLSLNAGELEVGLLAAMSSVAFLLVGLPAGVWVDRLRYRHVLVLSDVIRAVVLLTIPLAWWLGALSIWQLYAVALVTGIFSVFFDVAYQSCLPHLIGRSRLVDGNASLETVRSVAQLGGPAVAGQLIAWLTAPIALVLDALAMGLSALFVFRIRKSQAQPEREPGSKLFADVAEGLRFVLANPLLRAIVGSSGLFNLAFSAYMAMLIFFLPRDLGLGSGQMGVVFSVLGIGGLLGALAAKRITAWLGEGPAIWITVAATAPFALLWPAATNGWLVWLGAAGLGVASFGVVIYNIAQVSFRQRVTPDRLLGRMNATMRFLVWGTQPVGAVLGGVLGQAYGARAALWIAGALACLAFLPVLLSPLRGMRHLPDGEPAGPVSAKEPVSPDEPVSSVKQSRTNGGTNADE</sequence>
<evidence type="ECO:0000256" key="6">
    <source>
        <dbReference type="ARBA" id="ARBA00023136"/>
    </source>
</evidence>
<dbReference type="PANTHER" id="PTHR23513">
    <property type="entry name" value="INTEGRAL MEMBRANE EFFLUX PROTEIN-RELATED"/>
    <property type="match status" value="1"/>
</dbReference>
<feature type="compositionally biased region" description="Polar residues" evidence="7">
    <location>
        <begin position="445"/>
        <end position="459"/>
    </location>
</feature>
<evidence type="ECO:0000313" key="10">
    <source>
        <dbReference type="EMBL" id="MCC3271760.1"/>
    </source>
</evidence>
<feature type="transmembrane region" description="Helical" evidence="8">
    <location>
        <begin position="304"/>
        <end position="322"/>
    </location>
</feature>
<reference evidence="10" key="1">
    <citation type="submission" date="2021-10" db="EMBL/GenBank/DDBJ databases">
        <title>Novel species in genus Arthrobacter.</title>
        <authorList>
            <person name="Liu Y."/>
        </authorList>
    </citation>
    <scope>NUCLEOTIDE SEQUENCE</scope>
    <source>
        <strain evidence="12">zg-Y462</strain>
        <strain evidence="10">Zg-Y462</strain>
    </source>
</reference>
<dbReference type="InterPro" id="IPR020846">
    <property type="entry name" value="MFS_dom"/>
</dbReference>
<feature type="region of interest" description="Disordered" evidence="7">
    <location>
        <begin position="424"/>
        <end position="459"/>
    </location>
</feature>
<gene>
    <name evidence="10" type="ORF">LJ755_03335</name>
    <name evidence="11" type="ORF">MUK71_07360</name>
</gene>
<feature type="transmembrane region" description="Helical" evidence="8">
    <location>
        <begin position="274"/>
        <end position="292"/>
    </location>
</feature>
<organism evidence="10 13">
    <name type="scientific">Arthrobacter zhangbolii</name>
    <dbReference type="NCBI Taxonomy" id="2886936"/>
    <lineage>
        <taxon>Bacteria</taxon>
        <taxon>Bacillati</taxon>
        <taxon>Actinomycetota</taxon>
        <taxon>Actinomycetes</taxon>
        <taxon>Micrococcales</taxon>
        <taxon>Micrococcaceae</taxon>
        <taxon>Arthrobacter</taxon>
    </lineage>
</organism>
<keyword evidence="5 8" id="KW-1133">Transmembrane helix</keyword>
<feature type="region of interest" description="Disordered" evidence="7">
    <location>
        <begin position="1"/>
        <end position="21"/>
    </location>
</feature>
<evidence type="ECO:0000313" key="12">
    <source>
        <dbReference type="Proteomes" id="UP000829758"/>
    </source>
</evidence>
<keyword evidence="4 8" id="KW-0812">Transmembrane</keyword>
<feature type="transmembrane region" description="Helical" evidence="8">
    <location>
        <begin position="64"/>
        <end position="86"/>
    </location>
</feature>
<evidence type="ECO:0000256" key="1">
    <source>
        <dbReference type="ARBA" id="ARBA00004651"/>
    </source>
</evidence>
<proteinExistence type="predicted"/>